<gene>
    <name evidence="5" type="ORF">N0V83_009584</name>
</gene>
<dbReference type="GO" id="GO:0032259">
    <property type="term" value="P:methylation"/>
    <property type="evidence" value="ECO:0007669"/>
    <property type="project" value="UniProtKB-KW"/>
</dbReference>
<keyword evidence="6" id="KW-1185">Reference proteome</keyword>
<feature type="domain" description="Methyltransferase" evidence="4">
    <location>
        <begin position="61"/>
        <end position="160"/>
    </location>
</feature>
<dbReference type="EMBL" id="JAPEUY010000018">
    <property type="protein sequence ID" value="KAJ4364129.1"/>
    <property type="molecule type" value="Genomic_DNA"/>
</dbReference>
<sequence length="287" mass="31732">MADQESGNGGVTAGGSSTSTQNTQYDKIGSKYNKIKTLPATEPEVPSVLKALGGIKGKRCLDLACGTGKYTSLLLSHGASSVHAYDISPAMISAAQTTYPPSTYPNLHFSVADCSIPGTLPHSSPSSSSSDEKFDIVFAGWFLNYAGTRRELTNMFRVIEESLAPPRQGEEGGRFIGVTTNVHDALMHLEKLNFYGLDVLVLDPHYKEEEEGEVLGIKARVVVQGETPFQFDVFQFRREVYERCAEEAGLRLRWREVVVPEDERREGGYWERFLERPTFVVVEAVRA</sequence>
<dbReference type="Pfam" id="PF13649">
    <property type="entry name" value="Methyltransf_25"/>
    <property type="match status" value="1"/>
</dbReference>
<accession>A0A9W9CIK5</accession>
<evidence type="ECO:0000256" key="2">
    <source>
        <dbReference type="ARBA" id="ARBA00022679"/>
    </source>
</evidence>
<evidence type="ECO:0000256" key="1">
    <source>
        <dbReference type="ARBA" id="ARBA00022603"/>
    </source>
</evidence>
<evidence type="ECO:0000259" key="4">
    <source>
        <dbReference type="Pfam" id="PF13649"/>
    </source>
</evidence>
<feature type="region of interest" description="Disordered" evidence="3">
    <location>
        <begin position="1"/>
        <end position="24"/>
    </location>
</feature>
<dbReference type="GO" id="GO:0008168">
    <property type="term" value="F:methyltransferase activity"/>
    <property type="evidence" value="ECO:0007669"/>
    <property type="project" value="UniProtKB-KW"/>
</dbReference>
<organism evidence="5 6">
    <name type="scientific">Neocucurbitaria cava</name>
    <dbReference type="NCBI Taxonomy" id="798079"/>
    <lineage>
        <taxon>Eukaryota</taxon>
        <taxon>Fungi</taxon>
        <taxon>Dikarya</taxon>
        <taxon>Ascomycota</taxon>
        <taxon>Pezizomycotina</taxon>
        <taxon>Dothideomycetes</taxon>
        <taxon>Pleosporomycetidae</taxon>
        <taxon>Pleosporales</taxon>
        <taxon>Pleosporineae</taxon>
        <taxon>Cucurbitariaceae</taxon>
        <taxon>Neocucurbitaria</taxon>
    </lineage>
</organism>
<evidence type="ECO:0000313" key="5">
    <source>
        <dbReference type="EMBL" id="KAJ4364129.1"/>
    </source>
</evidence>
<dbReference type="Proteomes" id="UP001140560">
    <property type="component" value="Unassembled WGS sequence"/>
</dbReference>
<dbReference type="CDD" id="cd02440">
    <property type="entry name" value="AdoMet_MTases"/>
    <property type="match status" value="1"/>
</dbReference>
<dbReference type="OrthoDB" id="3647at2759"/>
<evidence type="ECO:0000313" key="6">
    <source>
        <dbReference type="Proteomes" id="UP001140560"/>
    </source>
</evidence>
<name>A0A9W9CIK5_9PLEO</name>
<keyword evidence="2" id="KW-0808">Transferase</keyword>
<proteinExistence type="predicted"/>
<dbReference type="PROSITE" id="PS50007">
    <property type="entry name" value="PIPLC_X_DOMAIN"/>
    <property type="match status" value="1"/>
</dbReference>
<dbReference type="InterPro" id="IPR029063">
    <property type="entry name" value="SAM-dependent_MTases_sf"/>
</dbReference>
<dbReference type="AlphaFoldDB" id="A0A9W9CIK5"/>
<comment type="caution">
    <text evidence="5">The sequence shown here is derived from an EMBL/GenBank/DDBJ whole genome shotgun (WGS) entry which is preliminary data.</text>
</comment>
<reference evidence="5" key="1">
    <citation type="submission" date="2022-10" db="EMBL/GenBank/DDBJ databases">
        <title>Tapping the CABI collections for fungal endophytes: first genome assemblies for Collariella, Neodidymelliopsis, Ascochyta clinopodiicola, Didymella pomorum, Didymosphaeria variabile, Neocosmospora piperis and Neocucurbitaria cava.</title>
        <authorList>
            <person name="Hill R."/>
        </authorList>
    </citation>
    <scope>NUCLEOTIDE SEQUENCE</scope>
    <source>
        <strain evidence="5">IMI 356814</strain>
    </source>
</reference>
<dbReference type="Gene3D" id="3.40.50.150">
    <property type="entry name" value="Vaccinia Virus protein VP39"/>
    <property type="match status" value="1"/>
</dbReference>
<dbReference type="InterPro" id="IPR041698">
    <property type="entry name" value="Methyltransf_25"/>
</dbReference>
<protein>
    <recommendedName>
        <fullName evidence="4">Methyltransferase domain-containing protein</fullName>
    </recommendedName>
</protein>
<dbReference type="PANTHER" id="PTHR43861">
    <property type="entry name" value="TRANS-ACONITATE 2-METHYLTRANSFERASE-RELATED"/>
    <property type="match status" value="1"/>
</dbReference>
<keyword evidence="1" id="KW-0489">Methyltransferase</keyword>
<dbReference type="SUPFAM" id="SSF53335">
    <property type="entry name" value="S-adenosyl-L-methionine-dependent methyltransferases"/>
    <property type="match status" value="1"/>
</dbReference>
<evidence type="ECO:0000256" key="3">
    <source>
        <dbReference type="SAM" id="MobiDB-lite"/>
    </source>
</evidence>
<dbReference type="PANTHER" id="PTHR43861:SF1">
    <property type="entry name" value="TRANS-ACONITATE 2-METHYLTRANSFERASE"/>
    <property type="match status" value="1"/>
</dbReference>